<dbReference type="SUPFAM" id="SSF53955">
    <property type="entry name" value="Lysozyme-like"/>
    <property type="match status" value="1"/>
</dbReference>
<organism evidence="2 3">
    <name type="scientific">Synechococcus phage S-SSM4</name>
    <dbReference type="NCBI Taxonomy" id="536466"/>
    <lineage>
        <taxon>Viruses</taxon>
        <taxon>Duplodnaviria</taxon>
        <taxon>Heunggongvirae</taxon>
        <taxon>Uroviricota</taxon>
        <taxon>Caudoviricetes</taxon>
        <taxon>Pantevenvirales</taxon>
        <taxon>Kyanoviridae</taxon>
        <taxon>Greenvirus</taxon>
        <taxon>Greenvirus ssm4</taxon>
    </lineage>
</organism>
<protein>
    <submittedName>
        <fullName evidence="2">Uncharacterized protein</fullName>
    </submittedName>
</protein>
<evidence type="ECO:0000313" key="2">
    <source>
        <dbReference type="EMBL" id="AGG54283.1"/>
    </source>
</evidence>
<keyword evidence="1" id="KW-1133">Transmembrane helix</keyword>
<feature type="transmembrane region" description="Helical" evidence="1">
    <location>
        <begin position="189"/>
        <end position="209"/>
    </location>
</feature>
<name>M1U2T8_9CAUD</name>
<keyword evidence="1" id="KW-0812">Transmembrane</keyword>
<dbReference type="EMBL" id="HQ316583">
    <property type="protein sequence ID" value="AGG54283.1"/>
    <property type="molecule type" value="Genomic_DNA"/>
</dbReference>
<dbReference type="Gene3D" id="1.10.530.10">
    <property type="match status" value="1"/>
</dbReference>
<gene>
    <name evidence="2" type="ORF">CYXG_00219</name>
</gene>
<proteinExistence type="predicted"/>
<dbReference type="InterPro" id="IPR023346">
    <property type="entry name" value="Lysozyme-like_dom_sf"/>
</dbReference>
<dbReference type="RefSeq" id="YP_007677408.1">
    <property type="nucleotide sequence ID" value="NC_020875.1"/>
</dbReference>
<accession>M1U2T8</accession>
<sequence>MQKSGKTSKIDFYKFISPKGIKAGDDSEGTAAANVIAVKTVKANNQIGKTLNGIGAVLQDIHKKMAVNAMMEADYHKELKKSIADDSKPKNTKPVAEKRSGITDFLAPVVGSFFEGLANLAGWFLKTFVARAVLEWLSNPENFEKLTNIVEGIKAVGMFIYNFFKGTIGGILDGIAKMWDPEASWWEKLLGFGQFFISLGGLLLGLRWLKNPLKLVKDFVWVLTTLYNNLLRGKKRMKARGRFGLVKGLVATTVIVGGAGLIINATNNASEEDMAPVDGGKNTVPVGDSGSKKYAIMTYGTDQHKDPDKAAEYVSDQLTKAKEMGYNTVFIPPSSQGDKFAEVSEATTNAAQAAGAIIENASFDPDKEYEKMMPSSMKAIQSKYNGAAVFGDKFARLADKPNRVGGANTLPKLEEKAAGGWITGPQSGYPVSLDGGRSVSFIGHGTEYVAQRSGGGFVVPFDTPATRKNPSLTGQRIGEASRGGFKLGGMLPGFDIGGALTKMLPHFAAGGQITAIQQKALDVLAKYESGAAGYNAVNQIGTNAGRGVKGFSGDITKMKQHGGKALTRFTIGDIKKLQHDDRSMSDDQWINAGKLHAVGRYQFIGNTLPGVAKRAGLKDSDLFSEKNQDIMAIQLMKERGISPWVGPSDKATKEERAIVAAVQQNRSGAGLLDYDLGTTTAAEGTNASEGAADTTAELTPEQKLNFALEKLVGGIKDVRGVMHGSEVAAATEDNLDAKDQAEKNEVSKTEEQMAAATAIATSVSKATAGKAVETAAGAGGGQKTIVVPTEEKEGLLTFMPGFGLFGGSS</sequence>
<dbReference type="Proteomes" id="UP000203282">
    <property type="component" value="Segment"/>
</dbReference>
<keyword evidence="1" id="KW-0472">Membrane</keyword>
<feature type="transmembrane region" description="Helical" evidence="1">
    <location>
        <begin position="243"/>
        <end position="263"/>
    </location>
</feature>
<reference evidence="2 3" key="1">
    <citation type="submission" date="2010-03" db="EMBL/GenBank/DDBJ databases">
        <title>The Genome Sequence of Cyanophage S-SSM4.</title>
        <authorList>
            <consortium name="The Broad Institute Genome Sequencing Platform"/>
            <person name="Henn M.R."/>
            <person name="Sullivan M.S."/>
            <person name="Osburne M.S."/>
            <person name="Levin J."/>
            <person name="Malboeuf C."/>
            <person name="Casali M."/>
            <person name="Russ C."/>
            <person name="Lennon N."/>
            <person name="Erlich R."/>
            <person name="Young S.K."/>
            <person name="Koehrsen M."/>
            <person name="Yandava C."/>
            <person name="Zeng Q."/>
            <person name="Alvarado L."/>
            <person name="Anderson S."/>
            <person name="Berlin A."/>
            <person name="Borenstein D."/>
            <person name="Chen Z."/>
            <person name="Engels R."/>
            <person name="Freedman E."/>
            <person name="Gellesch M."/>
            <person name="Goldberg J."/>
            <person name="Green L."/>
            <person name="Griggs A."/>
            <person name="Gujja S."/>
            <person name="Heiman D."/>
            <person name="Hepburn T."/>
            <person name="Howarth C."/>
            <person name="Jen D."/>
            <person name="Larson L."/>
            <person name="Lewis B."/>
            <person name="Mehta T."/>
            <person name="Park D."/>
            <person name="Pearson M."/>
            <person name="Roberts A."/>
            <person name="Ryan E."/>
            <person name="Saif S."/>
            <person name="Shea T."/>
            <person name="Shenoy N."/>
            <person name="Sisk P."/>
            <person name="Stolte C."/>
            <person name="Sykes S."/>
            <person name="Walk T."/>
            <person name="White J."/>
            <person name="Yu Q."/>
            <person name="Coleman M.L."/>
            <person name="Huang K.H."/>
            <person name="Weigele P.R."/>
            <person name="DeFrancesco A.S."/>
            <person name="Kern S.E."/>
            <person name="Thompson L.R."/>
            <person name="Fu R."/>
            <person name="Hombeck B."/>
            <person name="Chisholm S.W."/>
            <person name="Haas B."/>
            <person name="Nusbaum C."/>
            <person name="Galagan J."/>
            <person name="Birren B."/>
        </authorList>
    </citation>
    <scope>NUCLEOTIDE SEQUENCE [LARGE SCALE GENOMIC DNA]</scope>
    <source>
        <strain evidence="2 3">S-SSM4</strain>
    </source>
</reference>
<evidence type="ECO:0000313" key="3">
    <source>
        <dbReference type="Proteomes" id="UP000203282"/>
    </source>
</evidence>
<dbReference type="KEGG" id="vg:15013644"/>
<keyword evidence="3" id="KW-1185">Reference proteome</keyword>
<dbReference type="OrthoDB" id="2603at10239"/>
<dbReference type="GeneID" id="15013644"/>
<evidence type="ECO:0000256" key="1">
    <source>
        <dbReference type="SAM" id="Phobius"/>
    </source>
</evidence>